<keyword evidence="3" id="KW-1185">Reference proteome</keyword>
<reference evidence="2 3" key="1">
    <citation type="submission" date="2016-01" db="EMBL/GenBank/DDBJ databases">
        <title>Complete genome and mega plasmid sequence of Sphingomonas panacis DCY99 elicits systemic resistance in rice to Xanthomonas oryzae.</title>
        <authorList>
            <person name="Kim Y.J."/>
            <person name="Yang D.C."/>
            <person name="Sing P."/>
        </authorList>
    </citation>
    <scope>NUCLEOTIDE SEQUENCE [LARGE SCALE GENOMIC DNA]</scope>
    <source>
        <strain evidence="2 3">DCY99</strain>
    </source>
</reference>
<feature type="chain" id="PRO_5008556163" description="Nickel/cobalt transporter regulator" evidence="1">
    <location>
        <begin position="22"/>
        <end position="168"/>
    </location>
</feature>
<dbReference type="Proteomes" id="UP000094256">
    <property type="component" value="Chromosome"/>
</dbReference>
<dbReference type="EMBL" id="CP014168">
    <property type="protein sequence ID" value="AOH83396.1"/>
    <property type="molecule type" value="Genomic_DNA"/>
</dbReference>
<protein>
    <recommendedName>
        <fullName evidence="4">Nickel/cobalt transporter regulator</fullName>
    </recommendedName>
</protein>
<dbReference type="AlphaFoldDB" id="A0A1B3Z7J1"/>
<gene>
    <name evidence="2" type="ORF">AWL63_04855</name>
</gene>
<dbReference type="Gene3D" id="3.10.450.160">
    <property type="entry name" value="inner membrane protein cigr"/>
    <property type="match status" value="1"/>
</dbReference>
<dbReference type="STRING" id="1560345.AWL63_04855"/>
<dbReference type="Pfam" id="PF11776">
    <property type="entry name" value="RcnB"/>
    <property type="match status" value="1"/>
</dbReference>
<evidence type="ECO:0000256" key="1">
    <source>
        <dbReference type="SAM" id="SignalP"/>
    </source>
</evidence>
<organism evidence="2 3">
    <name type="scientific">Sphingomonas panacis</name>
    <dbReference type="NCBI Taxonomy" id="1560345"/>
    <lineage>
        <taxon>Bacteria</taxon>
        <taxon>Pseudomonadati</taxon>
        <taxon>Pseudomonadota</taxon>
        <taxon>Alphaproteobacteria</taxon>
        <taxon>Sphingomonadales</taxon>
        <taxon>Sphingomonadaceae</taxon>
        <taxon>Sphingomonas</taxon>
    </lineage>
</organism>
<proteinExistence type="predicted"/>
<evidence type="ECO:0000313" key="3">
    <source>
        <dbReference type="Proteomes" id="UP000094256"/>
    </source>
</evidence>
<evidence type="ECO:0008006" key="4">
    <source>
        <dbReference type="Google" id="ProtNLM"/>
    </source>
</evidence>
<sequence>MRSFIITALMAATVLPVAAQAQSAGEIRHDRREIREQRRDLDRAYRSGDPNRIRAEHRDLREARQEYREDVADRNRRFGRDDWRGWRDRNARLYAAGDWRAPFRYNVFRPGVRIAPSYYGTRYVVVDPWRYHLPPVRFGQSWVRHYNDVVLVDTRRGYVVDVIRGFYR</sequence>
<keyword evidence="1" id="KW-0732">Signal</keyword>
<dbReference type="OrthoDB" id="7205329at2"/>
<feature type="signal peptide" evidence="1">
    <location>
        <begin position="1"/>
        <end position="21"/>
    </location>
</feature>
<dbReference type="RefSeq" id="WP_069203970.1">
    <property type="nucleotide sequence ID" value="NZ_CP014168.1"/>
</dbReference>
<name>A0A1B3Z7J1_9SPHN</name>
<dbReference type="KEGG" id="span:AWL63_04855"/>
<evidence type="ECO:0000313" key="2">
    <source>
        <dbReference type="EMBL" id="AOH83396.1"/>
    </source>
</evidence>
<accession>A0A1B3Z7J1</accession>
<dbReference type="InterPro" id="IPR024572">
    <property type="entry name" value="RcnB"/>
</dbReference>